<dbReference type="InterPro" id="IPR023346">
    <property type="entry name" value="Lysozyme-like_dom_sf"/>
</dbReference>
<evidence type="ECO:0000259" key="2">
    <source>
        <dbReference type="PROSITE" id="PS51782"/>
    </source>
</evidence>
<dbReference type="Pfam" id="PF01476">
    <property type="entry name" value="LysM"/>
    <property type="match status" value="3"/>
</dbReference>
<dbReference type="InterPro" id="IPR018392">
    <property type="entry name" value="LysM"/>
</dbReference>
<feature type="domain" description="LysM" evidence="2">
    <location>
        <begin position="471"/>
        <end position="515"/>
    </location>
</feature>
<dbReference type="PANTHER" id="PTHR33734">
    <property type="entry name" value="LYSM DOMAIN-CONTAINING GPI-ANCHORED PROTEIN 2"/>
    <property type="match status" value="1"/>
</dbReference>
<dbReference type="CDD" id="cd00118">
    <property type="entry name" value="LysM"/>
    <property type="match status" value="3"/>
</dbReference>
<sequence length="525" mass="59456">MKYRFVILSTLLLSGCQSIGDAQNTDIASEAPPVVAKETTRSPDKATETPKKTTPTTPTVLSPQKQDDVWQRISMQLSLPVPDNASVRRYRNWYLKYPNHLATVAERATPFLHLIVEKVEARNMPLELALLPVVESSFDQFAYSHGRAAGLWQFVPATGRRFGLEQNWWYDGRRDVMQSTDAALDYLEYLHGMFDGNWLHAIAAYNSGEGRVARAIRRNEQRGQPTDFWHLDLPKETSSYVPKLIALGDVLRNQEQYGLDVPEIPNQPALTLVDPKMQMDLALAANYAGLSVSELQSLNPAYNHWATSPSGPTHLLLPNENVERFNTELAKNDNQGLRVERYAVKSGDSLSEIAAEYNTTVKVLKRANQLRSSRIRVGQRLMIPVSLKDESQYTLSAPQRLAALQAAERDGHKRTHTVRQGDSFWTIARRYDVDYRQLAKWNGMSPRDTLSIGQKLVVWDKEGDARRIRTITYRIRQGDSLSSIAQRYNVSVAELVKWNQLRQNAYIQPGQKLTLHIDISRSSGS</sequence>
<dbReference type="Gene3D" id="3.10.350.10">
    <property type="entry name" value="LysM domain"/>
    <property type="match status" value="3"/>
</dbReference>
<gene>
    <name evidence="3" type="ORF">N8M53_03305</name>
</gene>
<dbReference type="RefSeq" id="WP_269579477.1">
    <property type="nucleotide sequence ID" value="NZ_CP114588.1"/>
</dbReference>
<dbReference type="CDD" id="cd16894">
    <property type="entry name" value="MltD-like"/>
    <property type="match status" value="1"/>
</dbReference>
<dbReference type="SUPFAM" id="SSF53955">
    <property type="entry name" value="Lysozyme-like"/>
    <property type="match status" value="1"/>
</dbReference>
<dbReference type="SUPFAM" id="SSF54106">
    <property type="entry name" value="LysM domain"/>
    <property type="match status" value="3"/>
</dbReference>
<dbReference type="InterPro" id="IPR036779">
    <property type="entry name" value="LysM_dom_sf"/>
</dbReference>
<dbReference type="PANTHER" id="PTHR33734:SF22">
    <property type="entry name" value="MEMBRANE-BOUND LYTIC MUREIN TRANSGLYCOSYLASE D"/>
    <property type="match status" value="1"/>
</dbReference>
<dbReference type="PROSITE" id="PS51257">
    <property type="entry name" value="PROKAR_LIPOPROTEIN"/>
    <property type="match status" value="1"/>
</dbReference>
<feature type="region of interest" description="Disordered" evidence="1">
    <location>
        <begin position="30"/>
        <end position="65"/>
    </location>
</feature>
<accession>A0AA47KMD1</accession>
<organism evidence="3 4">
    <name type="scientific">Salinivibrio kushneri</name>
    <dbReference type="NCBI Taxonomy" id="1908198"/>
    <lineage>
        <taxon>Bacteria</taxon>
        <taxon>Pseudomonadati</taxon>
        <taxon>Pseudomonadota</taxon>
        <taxon>Gammaproteobacteria</taxon>
        <taxon>Vibrionales</taxon>
        <taxon>Vibrionaceae</taxon>
        <taxon>Salinivibrio</taxon>
    </lineage>
</organism>
<protein>
    <submittedName>
        <fullName evidence="3">LysM peptidoglycan-binding domain-containing protein</fullName>
    </submittedName>
</protein>
<evidence type="ECO:0000313" key="3">
    <source>
        <dbReference type="EMBL" id="WBA09252.1"/>
    </source>
</evidence>
<dbReference type="InterPro" id="IPR008258">
    <property type="entry name" value="Transglycosylase_SLT_dom_1"/>
</dbReference>
<dbReference type="SMART" id="SM00257">
    <property type="entry name" value="LysM"/>
    <property type="match status" value="3"/>
</dbReference>
<proteinExistence type="predicted"/>
<reference evidence="3" key="1">
    <citation type="submission" date="2022-09" db="EMBL/GenBank/DDBJ databases">
        <authorList>
            <person name="Li Z.-J."/>
        </authorList>
    </citation>
    <scope>NUCLEOTIDE SEQUENCE</scope>
    <source>
        <strain evidence="3">TGB11</strain>
    </source>
</reference>
<dbReference type="EMBL" id="CP114588">
    <property type="protein sequence ID" value="WBA09252.1"/>
    <property type="molecule type" value="Genomic_DNA"/>
</dbReference>
<evidence type="ECO:0000256" key="1">
    <source>
        <dbReference type="SAM" id="MobiDB-lite"/>
    </source>
</evidence>
<evidence type="ECO:0000313" key="4">
    <source>
        <dbReference type="Proteomes" id="UP001164748"/>
    </source>
</evidence>
<feature type="compositionally biased region" description="Basic and acidic residues" evidence="1">
    <location>
        <begin position="38"/>
        <end position="51"/>
    </location>
</feature>
<dbReference type="Pfam" id="PF01464">
    <property type="entry name" value="SLT"/>
    <property type="match status" value="1"/>
</dbReference>
<dbReference type="FunFam" id="1.10.530.10:FF:000004">
    <property type="entry name" value="Membrane-bound lytic murein transglycosylase D"/>
    <property type="match status" value="1"/>
</dbReference>
<feature type="domain" description="LysM" evidence="2">
    <location>
        <begin position="340"/>
        <end position="383"/>
    </location>
</feature>
<dbReference type="Gene3D" id="1.10.530.10">
    <property type="match status" value="1"/>
</dbReference>
<name>A0AA47KMD1_9GAMM</name>
<dbReference type="Proteomes" id="UP001164748">
    <property type="component" value="Chromosome"/>
</dbReference>
<dbReference type="AlphaFoldDB" id="A0AA47KMD1"/>
<feature type="domain" description="LysM" evidence="2">
    <location>
        <begin position="414"/>
        <end position="458"/>
    </location>
</feature>
<dbReference type="PROSITE" id="PS51782">
    <property type="entry name" value="LYSM"/>
    <property type="match status" value="3"/>
</dbReference>
<dbReference type="GO" id="GO:0008932">
    <property type="term" value="F:lytic endotransglycosylase activity"/>
    <property type="evidence" value="ECO:0007669"/>
    <property type="project" value="TreeGrafter"/>
</dbReference>